<reference evidence="2" key="1">
    <citation type="submission" date="2021-02" db="EMBL/GenBank/DDBJ databases">
        <authorList>
            <person name="Nowell W R."/>
        </authorList>
    </citation>
    <scope>NUCLEOTIDE SEQUENCE</scope>
</reference>
<name>A0A820YN37_9BILA</name>
<dbReference type="InterPro" id="IPR000547">
    <property type="entry name" value="Clathrin_H-chain/VPS_repeat"/>
</dbReference>
<dbReference type="GO" id="GO:0071439">
    <property type="term" value="C:clathrin complex"/>
    <property type="evidence" value="ECO:0007669"/>
    <property type="project" value="TreeGrafter"/>
</dbReference>
<dbReference type="InterPro" id="IPR011990">
    <property type="entry name" value="TPR-like_helical_dom_sf"/>
</dbReference>
<dbReference type="GO" id="GO:0005938">
    <property type="term" value="C:cell cortex"/>
    <property type="evidence" value="ECO:0007669"/>
    <property type="project" value="TreeGrafter"/>
</dbReference>
<dbReference type="InterPro" id="IPR016024">
    <property type="entry name" value="ARM-type_fold"/>
</dbReference>
<dbReference type="PANTHER" id="PTHR10292">
    <property type="entry name" value="CLATHRIN HEAVY CHAIN RELATED"/>
    <property type="match status" value="1"/>
</dbReference>
<dbReference type="SUPFAM" id="SSF48371">
    <property type="entry name" value="ARM repeat"/>
    <property type="match status" value="1"/>
</dbReference>
<protein>
    <recommendedName>
        <fullName evidence="4">Clathrin heavy chain</fullName>
    </recommendedName>
</protein>
<dbReference type="SMART" id="SM00299">
    <property type="entry name" value="CLH"/>
    <property type="match status" value="1"/>
</dbReference>
<dbReference type="GO" id="GO:0045334">
    <property type="term" value="C:clathrin-coated endocytic vesicle"/>
    <property type="evidence" value="ECO:0007669"/>
    <property type="project" value="TreeGrafter"/>
</dbReference>
<dbReference type="InterPro" id="IPR055358">
    <property type="entry name" value="CHCR"/>
</dbReference>
<dbReference type="AlphaFoldDB" id="A0A820YN37"/>
<comment type="caution">
    <text evidence="2">The sequence shown here is derived from an EMBL/GenBank/DDBJ whole genome shotgun (WGS) entry which is preliminary data.</text>
</comment>
<dbReference type="GO" id="GO:0032051">
    <property type="term" value="F:clathrin light chain binding"/>
    <property type="evidence" value="ECO:0007669"/>
    <property type="project" value="TreeGrafter"/>
</dbReference>
<dbReference type="GO" id="GO:0006886">
    <property type="term" value="P:intracellular protein transport"/>
    <property type="evidence" value="ECO:0007669"/>
    <property type="project" value="UniProtKB-UniRule"/>
</dbReference>
<dbReference type="Gene3D" id="1.25.40.10">
    <property type="entry name" value="Tetratricopeptide repeat domain"/>
    <property type="match status" value="2"/>
</dbReference>
<dbReference type="GO" id="GO:0006898">
    <property type="term" value="P:receptor-mediated endocytosis"/>
    <property type="evidence" value="ECO:0007669"/>
    <property type="project" value="TreeGrafter"/>
</dbReference>
<dbReference type="FunFam" id="1.25.40.10:FF:000002">
    <property type="entry name" value="Clathrin heavy chain"/>
    <property type="match status" value="1"/>
</dbReference>
<sequence length="177" mass="20007">AFSIYKKFEVATSAIQVLIDHIKNLDRAYEFAERCNDPSVCSLLANAQIRQGLVKEAIDSFIKANDPTSYLEVVNVATQNSNWEDLVRYLQIARKEARETFVETELAFAYAKTNRLAELEEFISAPNHAQIQTVGDRCFEQGMHEAAKILYNNISYYAKLAVTLCHLGNYQGAIECT</sequence>
<gene>
    <name evidence="2" type="ORF">HFQ381_LOCUS30967</name>
</gene>
<dbReference type="Pfam" id="PF00637">
    <property type="entry name" value="Clathrin"/>
    <property type="match status" value="1"/>
</dbReference>
<dbReference type="Proteomes" id="UP000663851">
    <property type="component" value="Unassembled WGS sequence"/>
</dbReference>
<evidence type="ECO:0000256" key="1">
    <source>
        <dbReference type="PROSITE-ProRule" id="PRU01006"/>
    </source>
</evidence>
<accession>A0A820YN37</accession>
<organism evidence="2 3">
    <name type="scientific">Rotaria socialis</name>
    <dbReference type="NCBI Taxonomy" id="392032"/>
    <lineage>
        <taxon>Eukaryota</taxon>
        <taxon>Metazoa</taxon>
        <taxon>Spiralia</taxon>
        <taxon>Gnathifera</taxon>
        <taxon>Rotifera</taxon>
        <taxon>Eurotatoria</taxon>
        <taxon>Bdelloidea</taxon>
        <taxon>Philodinida</taxon>
        <taxon>Philodinidae</taxon>
        <taxon>Rotaria</taxon>
    </lineage>
</organism>
<feature type="repeat" description="CHCR" evidence="1">
    <location>
        <begin position="61"/>
        <end position="177"/>
    </location>
</feature>
<feature type="non-terminal residue" evidence="2">
    <location>
        <position position="1"/>
    </location>
</feature>
<dbReference type="PANTHER" id="PTHR10292:SF1">
    <property type="entry name" value="CLATHRIN HEAVY CHAIN"/>
    <property type="match status" value="1"/>
</dbReference>
<evidence type="ECO:0008006" key="4">
    <source>
        <dbReference type="Google" id="ProtNLM"/>
    </source>
</evidence>
<feature type="repeat" description="CHCR" evidence="1">
    <location>
        <begin position="1"/>
        <end position="57"/>
    </location>
</feature>
<dbReference type="PROSITE" id="PS50236">
    <property type="entry name" value="CHCR"/>
    <property type="match status" value="2"/>
</dbReference>
<evidence type="ECO:0000313" key="2">
    <source>
        <dbReference type="EMBL" id="CAF4552563.1"/>
    </source>
</evidence>
<dbReference type="EMBL" id="CAJOBO010005874">
    <property type="protein sequence ID" value="CAF4552563.1"/>
    <property type="molecule type" value="Genomic_DNA"/>
</dbReference>
<evidence type="ECO:0000313" key="3">
    <source>
        <dbReference type="Proteomes" id="UP000663851"/>
    </source>
</evidence>
<proteinExistence type="predicted"/>